<sequence>MARTKVSFGASVGELGLTEDHIEMIRMLPSVRQRIEKLLPEDPSTSRRVLEDDEYFVKDILPITIGEVEIYRAKYSAGMQIVRIIQEAMDPAQKRPLRTLHLHGLCEDFNQSPYWEVISSTTRRMNRVRMKTSVDKIIGMLSRAMENNVLVQVALERPHATLKLVFRALELADSSAGDPTAVKQILQEIMERRAAQDASGSGDGDHSQTPSVRMRTRRAMSANPFLLYKEEKDPDVTALLEEASGVILNLL</sequence>
<evidence type="ECO:0000313" key="1">
    <source>
        <dbReference type="EMBL" id="KAJ1676833.1"/>
    </source>
</evidence>
<feature type="non-terminal residue" evidence="1">
    <location>
        <position position="251"/>
    </location>
</feature>
<comment type="caution">
    <text evidence="1">The sequence shown here is derived from an EMBL/GenBank/DDBJ whole genome shotgun (WGS) entry which is preliminary data.</text>
</comment>
<keyword evidence="2" id="KW-1185">Reference proteome</keyword>
<name>A0ACC1HM30_9FUNG</name>
<protein>
    <submittedName>
        <fullName evidence="1">Uncharacterized protein</fullName>
    </submittedName>
</protein>
<accession>A0ACC1HM30</accession>
<evidence type="ECO:0000313" key="2">
    <source>
        <dbReference type="Proteomes" id="UP001145114"/>
    </source>
</evidence>
<proteinExistence type="predicted"/>
<dbReference type="Proteomes" id="UP001145114">
    <property type="component" value="Unassembled WGS sequence"/>
</dbReference>
<organism evidence="1 2">
    <name type="scientific">Spiromyces aspiralis</name>
    <dbReference type="NCBI Taxonomy" id="68401"/>
    <lineage>
        <taxon>Eukaryota</taxon>
        <taxon>Fungi</taxon>
        <taxon>Fungi incertae sedis</taxon>
        <taxon>Zoopagomycota</taxon>
        <taxon>Kickxellomycotina</taxon>
        <taxon>Kickxellomycetes</taxon>
        <taxon>Kickxellales</taxon>
        <taxon>Kickxellaceae</taxon>
        <taxon>Spiromyces</taxon>
    </lineage>
</organism>
<reference evidence="1" key="1">
    <citation type="submission" date="2022-06" db="EMBL/GenBank/DDBJ databases">
        <title>Phylogenomic reconstructions and comparative analyses of Kickxellomycotina fungi.</title>
        <authorList>
            <person name="Reynolds N.K."/>
            <person name="Stajich J.E."/>
            <person name="Barry K."/>
            <person name="Grigoriev I.V."/>
            <person name="Crous P."/>
            <person name="Smith M.E."/>
        </authorList>
    </citation>
    <scope>NUCLEOTIDE SEQUENCE</scope>
    <source>
        <strain evidence="1">RSA 2271</strain>
    </source>
</reference>
<dbReference type="EMBL" id="JAMZIH010003417">
    <property type="protein sequence ID" value="KAJ1676833.1"/>
    <property type="molecule type" value="Genomic_DNA"/>
</dbReference>
<gene>
    <name evidence="1" type="ORF">EV182_007409</name>
</gene>